<dbReference type="SFLD" id="SFLDG01082">
    <property type="entry name" value="B12-binding_domain_containing"/>
    <property type="match status" value="1"/>
</dbReference>
<dbReference type="InterPro" id="IPR045784">
    <property type="entry name" value="Radical_SAM_N2"/>
</dbReference>
<dbReference type="InterPro" id="IPR023404">
    <property type="entry name" value="rSAM_horseshoe"/>
</dbReference>
<dbReference type="Proteomes" id="UP001206692">
    <property type="component" value="Unassembled WGS sequence"/>
</dbReference>
<evidence type="ECO:0000313" key="2">
    <source>
        <dbReference type="EMBL" id="MCQ5343203.1"/>
    </source>
</evidence>
<dbReference type="SUPFAM" id="SSF102114">
    <property type="entry name" value="Radical SAM enzymes"/>
    <property type="match status" value="1"/>
</dbReference>
<feature type="domain" description="Radical SAM core" evidence="1">
    <location>
        <begin position="258"/>
        <end position="492"/>
    </location>
</feature>
<gene>
    <name evidence="2" type="ORF">NE675_09250</name>
</gene>
<keyword evidence="3" id="KW-1185">Reference proteome</keyword>
<dbReference type="Pfam" id="PF04055">
    <property type="entry name" value="Radical_SAM"/>
    <property type="match status" value="1"/>
</dbReference>
<evidence type="ECO:0000313" key="3">
    <source>
        <dbReference type="Proteomes" id="UP001206692"/>
    </source>
</evidence>
<dbReference type="InterPro" id="IPR058240">
    <property type="entry name" value="rSAM_sf"/>
</dbReference>
<dbReference type="Gene3D" id="3.80.30.20">
    <property type="entry name" value="tm_1862 like domain"/>
    <property type="match status" value="1"/>
</dbReference>
<dbReference type="PANTHER" id="PTHR42731">
    <property type="entry name" value="SLL1084 PROTEIN"/>
    <property type="match status" value="1"/>
</dbReference>
<dbReference type="RefSeq" id="WP_154254389.1">
    <property type="nucleotide sequence ID" value="NZ_JAJCIO010000014.1"/>
</dbReference>
<sequence length="629" mass="70700">MSHPVEIDPILLSKVSKPARYVGGEWNSVVKDHDQVKLTVAYCFPDVYEVAMSHLGLRILYALLNERPDVAAERVYAPWPDMEDLMRAKGYPLFSLETKTPVRDFDMVGFTLQYEMSFTNILNMLDLAGMPIFAKDRGDDMPLVAAGGPCAYNAEPLADYIDIFFLGESEESTQLLADTIIAWKEAGKPGGKKGLLKELAQQPGNYVPSFYDAQYDEAGNFKALVPTEPEAKAEIEKCVVADVEHVFFPTKPIVPNIDIVHNRAVLELFRGCSRGCRFCQAGMLYRPIREKTPEQLVKLAKDIVANSGYDEISLMSLSSADYSCLPELVDQLLDAFKGQKVSVSLPSLRVDSFSVDIAKKVQQVRKSGLTFAPEAGTQRLRDVINKGVTEENLLAACENAFHNGWSTVKLYFMMGLPTETDEDLAGIADLAYKVLNLYRSVTHKNNGKVTVSVSSFVPKSHTSFQWFGQLPIEEIERKQQYIKGLIRDKHISYHYHDAKTGRLEATFARGDRRMGKVLYEAWKLGCKFDGWTEMFDYDRWMKAFELAGIDPDYYAARNRSLDEALPWDHLTSGATKNYLKQEWKRAERAELTHDCRRLSCTGCGVCPNLGVSIIDRKAGVDHGKNTFSC</sequence>
<dbReference type="PANTHER" id="PTHR42731:SF1">
    <property type="entry name" value="RADICAL SAM DOMAIN PROTEIN"/>
    <property type="match status" value="1"/>
</dbReference>
<dbReference type="InterPro" id="IPR006638">
    <property type="entry name" value="Elp3/MiaA/NifB-like_rSAM"/>
</dbReference>
<dbReference type="EMBL" id="JANGEW010000017">
    <property type="protein sequence ID" value="MCQ5343203.1"/>
    <property type="molecule type" value="Genomic_DNA"/>
</dbReference>
<name>A0ABT1SUB2_9FIRM</name>
<dbReference type="InterPro" id="IPR007197">
    <property type="entry name" value="rSAM"/>
</dbReference>
<dbReference type="PROSITE" id="PS51918">
    <property type="entry name" value="RADICAL_SAM"/>
    <property type="match status" value="1"/>
</dbReference>
<dbReference type="SFLD" id="SFLDS00029">
    <property type="entry name" value="Radical_SAM"/>
    <property type="match status" value="1"/>
</dbReference>
<accession>A0ABT1SUB2</accession>
<protein>
    <submittedName>
        <fullName evidence="2">TIGR03960 family B12-binding radical SAM protein</fullName>
    </submittedName>
</protein>
<comment type="caution">
    <text evidence="2">The sequence shown here is derived from an EMBL/GenBank/DDBJ whole genome shotgun (WGS) entry which is preliminary data.</text>
</comment>
<evidence type="ECO:0000259" key="1">
    <source>
        <dbReference type="PROSITE" id="PS51918"/>
    </source>
</evidence>
<dbReference type="NCBIfam" id="TIGR03960">
    <property type="entry name" value="rSAM_fuse_unch"/>
    <property type="match status" value="1"/>
</dbReference>
<dbReference type="CDD" id="cd01335">
    <property type="entry name" value="Radical_SAM"/>
    <property type="match status" value="1"/>
</dbReference>
<dbReference type="SMART" id="SM00729">
    <property type="entry name" value="Elp3"/>
    <property type="match status" value="1"/>
</dbReference>
<organism evidence="2 3">
    <name type="scientific">Megasphaera massiliensis</name>
    <dbReference type="NCBI Taxonomy" id="1232428"/>
    <lineage>
        <taxon>Bacteria</taxon>
        <taxon>Bacillati</taxon>
        <taxon>Bacillota</taxon>
        <taxon>Negativicutes</taxon>
        <taxon>Veillonellales</taxon>
        <taxon>Veillonellaceae</taxon>
        <taxon>Megasphaera</taxon>
    </lineage>
</organism>
<dbReference type="Pfam" id="PF19864">
    <property type="entry name" value="Radical_SAM_N2"/>
    <property type="match status" value="1"/>
</dbReference>
<reference evidence="2 3" key="1">
    <citation type="submission" date="2022-06" db="EMBL/GenBank/DDBJ databases">
        <title>Isolation of gut microbiota from human fecal samples.</title>
        <authorList>
            <person name="Pamer E.G."/>
            <person name="Barat B."/>
            <person name="Waligurski E."/>
            <person name="Medina S."/>
            <person name="Paddock L."/>
            <person name="Mostad J."/>
        </authorList>
    </citation>
    <scope>NUCLEOTIDE SEQUENCE [LARGE SCALE GENOMIC DNA]</scope>
    <source>
        <strain evidence="2 3">DFI.1.1</strain>
    </source>
</reference>
<dbReference type="InterPro" id="IPR023862">
    <property type="entry name" value="CHP03960_rSAM"/>
</dbReference>
<proteinExistence type="predicted"/>